<dbReference type="SUPFAM" id="SSF55874">
    <property type="entry name" value="ATPase domain of HSP90 chaperone/DNA topoisomerase II/histidine kinase"/>
    <property type="match status" value="1"/>
</dbReference>
<dbReference type="AlphaFoldDB" id="A0A4R5BM64"/>
<evidence type="ECO:0000256" key="1">
    <source>
        <dbReference type="ARBA" id="ARBA00000085"/>
    </source>
</evidence>
<dbReference type="InterPro" id="IPR036890">
    <property type="entry name" value="HATPase_C_sf"/>
</dbReference>
<evidence type="ECO:0000256" key="5">
    <source>
        <dbReference type="ARBA" id="ARBA00022679"/>
    </source>
</evidence>
<accession>A0A4R5BM64</accession>
<dbReference type="PROSITE" id="PS50109">
    <property type="entry name" value="HIS_KIN"/>
    <property type="match status" value="1"/>
</dbReference>
<dbReference type="EMBL" id="SMKY01000026">
    <property type="protein sequence ID" value="TDD86985.1"/>
    <property type="molecule type" value="Genomic_DNA"/>
</dbReference>
<evidence type="ECO:0000256" key="8">
    <source>
        <dbReference type="ARBA" id="ARBA00039401"/>
    </source>
</evidence>
<dbReference type="RefSeq" id="WP_132195633.1">
    <property type="nucleotide sequence ID" value="NZ_SMKY01000026.1"/>
</dbReference>
<dbReference type="InterPro" id="IPR004358">
    <property type="entry name" value="Sig_transdc_His_kin-like_C"/>
</dbReference>
<dbReference type="OrthoDB" id="9786919at2"/>
<dbReference type="Gene3D" id="1.10.287.130">
    <property type="match status" value="1"/>
</dbReference>
<dbReference type="PRINTS" id="PR00344">
    <property type="entry name" value="BCTRLSENSOR"/>
</dbReference>
<dbReference type="GO" id="GO:0000156">
    <property type="term" value="F:phosphorelay response regulator activity"/>
    <property type="evidence" value="ECO:0007669"/>
    <property type="project" value="TreeGrafter"/>
</dbReference>
<organism evidence="10 11">
    <name type="scientific">Actinomadura darangshiensis</name>
    <dbReference type="NCBI Taxonomy" id="705336"/>
    <lineage>
        <taxon>Bacteria</taxon>
        <taxon>Bacillati</taxon>
        <taxon>Actinomycetota</taxon>
        <taxon>Actinomycetes</taxon>
        <taxon>Streptosporangiales</taxon>
        <taxon>Thermomonosporaceae</taxon>
        <taxon>Actinomadura</taxon>
    </lineage>
</organism>
<name>A0A4R5BM64_9ACTN</name>
<protein>
    <recommendedName>
        <fullName evidence="8">Sensor-like histidine kinase SenX3</fullName>
        <ecNumber evidence="3">2.7.13.3</ecNumber>
    </recommendedName>
</protein>
<evidence type="ECO:0000256" key="4">
    <source>
        <dbReference type="ARBA" id="ARBA00022553"/>
    </source>
</evidence>
<dbReference type="InterPro" id="IPR003594">
    <property type="entry name" value="HATPase_dom"/>
</dbReference>
<keyword evidence="5" id="KW-0808">Transferase</keyword>
<dbReference type="Gene3D" id="3.30.565.10">
    <property type="entry name" value="Histidine kinase-like ATPase, C-terminal domain"/>
    <property type="match status" value="1"/>
</dbReference>
<dbReference type="Proteomes" id="UP000295578">
    <property type="component" value="Unassembled WGS sequence"/>
</dbReference>
<dbReference type="GO" id="GO:0000155">
    <property type="term" value="F:phosphorelay sensor kinase activity"/>
    <property type="evidence" value="ECO:0007669"/>
    <property type="project" value="InterPro"/>
</dbReference>
<comment type="subcellular location">
    <subcellularLocation>
        <location evidence="2">Cell membrane</location>
    </subcellularLocation>
</comment>
<evidence type="ECO:0000256" key="2">
    <source>
        <dbReference type="ARBA" id="ARBA00004236"/>
    </source>
</evidence>
<sequence>MSRARGRAAVQAAGAAIVLPAALGAIAYRAAASGMDATARRRLRWALAAAGAAHLPAALLSGHLIARRRLAPLDEALDRRRRFAAEVTHELRAPIARLHTRAQLAARGLRAGADVAGEMDLLVADTARLGEVVDDVLRSARLDRPRSGAGPVDLAALASELAASELVRAGERGVTIAVSRQGPRHVVHGAEPALRRLLSALVDNALAHTGRGGHIWVTLSGTPAKVEVTVRDDGDGLDPEDAGRLFAGHSRDGLGLALAREVVDGHGGTITAAGRPGAGAAFTVRLPAASR</sequence>
<dbReference type="Pfam" id="PF00512">
    <property type="entry name" value="HisKA"/>
    <property type="match status" value="1"/>
</dbReference>
<keyword evidence="6 10" id="KW-0418">Kinase</keyword>
<dbReference type="CDD" id="cd00075">
    <property type="entry name" value="HATPase"/>
    <property type="match status" value="1"/>
</dbReference>
<dbReference type="EC" id="2.7.13.3" evidence="3"/>
<dbReference type="GO" id="GO:0007234">
    <property type="term" value="P:osmosensory signaling via phosphorelay pathway"/>
    <property type="evidence" value="ECO:0007669"/>
    <property type="project" value="TreeGrafter"/>
</dbReference>
<dbReference type="InterPro" id="IPR036097">
    <property type="entry name" value="HisK_dim/P_sf"/>
</dbReference>
<dbReference type="Pfam" id="PF02518">
    <property type="entry name" value="HATPase_c"/>
    <property type="match status" value="1"/>
</dbReference>
<gene>
    <name evidence="10" type="ORF">E1293_08520</name>
</gene>
<dbReference type="PANTHER" id="PTHR42878:SF13">
    <property type="entry name" value="HISTIDINE KINASE"/>
    <property type="match status" value="1"/>
</dbReference>
<evidence type="ECO:0000256" key="7">
    <source>
        <dbReference type="ARBA" id="ARBA00023012"/>
    </source>
</evidence>
<evidence type="ECO:0000256" key="6">
    <source>
        <dbReference type="ARBA" id="ARBA00022777"/>
    </source>
</evidence>
<keyword evidence="7" id="KW-0902">Two-component regulatory system</keyword>
<comment type="catalytic activity">
    <reaction evidence="1">
        <text>ATP + protein L-histidine = ADP + protein N-phospho-L-histidine.</text>
        <dbReference type="EC" id="2.7.13.3"/>
    </reaction>
</comment>
<evidence type="ECO:0000313" key="11">
    <source>
        <dbReference type="Proteomes" id="UP000295578"/>
    </source>
</evidence>
<dbReference type="SUPFAM" id="SSF47384">
    <property type="entry name" value="Homodimeric domain of signal transducing histidine kinase"/>
    <property type="match status" value="1"/>
</dbReference>
<evidence type="ECO:0000313" key="10">
    <source>
        <dbReference type="EMBL" id="TDD86985.1"/>
    </source>
</evidence>
<dbReference type="GO" id="GO:0030295">
    <property type="term" value="F:protein kinase activator activity"/>
    <property type="evidence" value="ECO:0007669"/>
    <property type="project" value="TreeGrafter"/>
</dbReference>
<keyword evidence="11" id="KW-1185">Reference proteome</keyword>
<dbReference type="GO" id="GO:0005886">
    <property type="term" value="C:plasma membrane"/>
    <property type="evidence" value="ECO:0007669"/>
    <property type="project" value="UniProtKB-SubCell"/>
</dbReference>
<evidence type="ECO:0000256" key="3">
    <source>
        <dbReference type="ARBA" id="ARBA00012438"/>
    </source>
</evidence>
<reference evidence="10 11" key="1">
    <citation type="submission" date="2019-03" db="EMBL/GenBank/DDBJ databases">
        <title>Draft genome sequences of novel Actinobacteria.</title>
        <authorList>
            <person name="Sahin N."/>
            <person name="Ay H."/>
            <person name="Saygin H."/>
        </authorList>
    </citation>
    <scope>NUCLEOTIDE SEQUENCE [LARGE SCALE GENOMIC DNA]</scope>
    <source>
        <strain evidence="10 11">DSM 45941</strain>
    </source>
</reference>
<dbReference type="CDD" id="cd00082">
    <property type="entry name" value="HisKA"/>
    <property type="match status" value="1"/>
</dbReference>
<dbReference type="PANTHER" id="PTHR42878">
    <property type="entry name" value="TWO-COMPONENT HISTIDINE KINASE"/>
    <property type="match status" value="1"/>
</dbReference>
<dbReference type="InterPro" id="IPR050351">
    <property type="entry name" value="BphY/WalK/GraS-like"/>
</dbReference>
<dbReference type="SMART" id="SM00387">
    <property type="entry name" value="HATPase_c"/>
    <property type="match status" value="1"/>
</dbReference>
<evidence type="ECO:0000259" key="9">
    <source>
        <dbReference type="PROSITE" id="PS50109"/>
    </source>
</evidence>
<dbReference type="InterPro" id="IPR003661">
    <property type="entry name" value="HisK_dim/P_dom"/>
</dbReference>
<dbReference type="InterPro" id="IPR005467">
    <property type="entry name" value="His_kinase_dom"/>
</dbReference>
<comment type="caution">
    <text evidence="10">The sequence shown here is derived from an EMBL/GenBank/DDBJ whole genome shotgun (WGS) entry which is preliminary data.</text>
</comment>
<dbReference type="SMART" id="SM00388">
    <property type="entry name" value="HisKA"/>
    <property type="match status" value="1"/>
</dbReference>
<feature type="domain" description="Histidine kinase" evidence="9">
    <location>
        <begin position="86"/>
        <end position="290"/>
    </location>
</feature>
<proteinExistence type="predicted"/>
<keyword evidence="4" id="KW-0597">Phosphoprotein</keyword>